<reference evidence="13" key="1">
    <citation type="submission" date="2022-07" db="EMBL/GenBank/DDBJ databases">
        <authorList>
            <person name="Macas J."/>
            <person name="Novak P."/>
            <person name="Neumann P."/>
        </authorList>
    </citation>
    <scope>NUCLEOTIDE SEQUENCE</scope>
</reference>
<dbReference type="GO" id="GO:0009834">
    <property type="term" value="P:plant-type secondary cell wall biogenesis"/>
    <property type="evidence" value="ECO:0007669"/>
    <property type="project" value="TreeGrafter"/>
</dbReference>
<organism evidence="13 14">
    <name type="scientific">Cuscuta europaea</name>
    <name type="common">European dodder</name>
    <dbReference type="NCBI Taxonomy" id="41803"/>
    <lineage>
        <taxon>Eukaryota</taxon>
        <taxon>Viridiplantae</taxon>
        <taxon>Streptophyta</taxon>
        <taxon>Embryophyta</taxon>
        <taxon>Tracheophyta</taxon>
        <taxon>Spermatophyta</taxon>
        <taxon>Magnoliopsida</taxon>
        <taxon>eudicotyledons</taxon>
        <taxon>Gunneridae</taxon>
        <taxon>Pentapetalae</taxon>
        <taxon>asterids</taxon>
        <taxon>lamiids</taxon>
        <taxon>Solanales</taxon>
        <taxon>Convolvulaceae</taxon>
        <taxon>Cuscuteae</taxon>
        <taxon>Cuscuta</taxon>
        <taxon>Cuscuta subgen. Cuscuta</taxon>
    </lineage>
</organism>
<evidence type="ECO:0000256" key="5">
    <source>
        <dbReference type="ARBA" id="ARBA00022729"/>
    </source>
</evidence>
<dbReference type="PANTHER" id="PTHR32077:SF65">
    <property type="entry name" value="FASCICLIN-LIKE ARABINOGALACTAN PROTEIN 11"/>
    <property type="match status" value="1"/>
</dbReference>
<evidence type="ECO:0000256" key="11">
    <source>
        <dbReference type="SAM" id="SignalP"/>
    </source>
</evidence>
<keyword evidence="4" id="KW-0449">Lipoprotein</keyword>
<evidence type="ECO:0000256" key="9">
    <source>
        <dbReference type="ARBA" id="ARBA00024686"/>
    </source>
</evidence>
<keyword evidence="7" id="KW-0472">Membrane</keyword>
<dbReference type="OrthoDB" id="286301at2759"/>
<evidence type="ECO:0000256" key="3">
    <source>
        <dbReference type="ARBA" id="ARBA00022475"/>
    </source>
</evidence>
<keyword evidence="8" id="KW-0325">Glycoprotein</keyword>
<evidence type="ECO:0000313" key="14">
    <source>
        <dbReference type="Proteomes" id="UP001152484"/>
    </source>
</evidence>
<comment type="function">
    <text evidence="9">May be a cell surface adhesion protein.</text>
</comment>
<evidence type="ECO:0000256" key="10">
    <source>
        <dbReference type="SAM" id="MobiDB-lite"/>
    </source>
</evidence>
<evidence type="ECO:0000256" key="4">
    <source>
        <dbReference type="ARBA" id="ARBA00022622"/>
    </source>
</evidence>
<dbReference type="InterPro" id="IPR036378">
    <property type="entry name" value="FAS1_dom_sf"/>
</dbReference>
<evidence type="ECO:0000256" key="1">
    <source>
        <dbReference type="ARBA" id="ARBA00004609"/>
    </source>
</evidence>
<dbReference type="EMBL" id="CAMAPE010000008">
    <property type="protein sequence ID" value="CAH9072951.1"/>
    <property type="molecule type" value="Genomic_DNA"/>
</dbReference>
<evidence type="ECO:0000259" key="12">
    <source>
        <dbReference type="PROSITE" id="PS50213"/>
    </source>
</evidence>
<feature type="compositionally biased region" description="Low complexity" evidence="10">
    <location>
        <begin position="211"/>
        <end position="223"/>
    </location>
</feature>
<feature type="chain" id="PRO_5040125018" description="FAS1 domain-containing protein" evidence="11">
    <location>
        <begin position="28"/>
        <end position="250"/>
    </location>
</feature>
<dbReference type="SMART" id="SM00554">
    <property type="entry name" value="FAS1"/>
    <property type="match status" value="1"/>
</dbReference>
<dbReference type="InterPro" id="IPR045003">
    <property type="entry name" value="FLA_A"/>
</dbReference>
<feature type="signal peptide" evidence="11">
    <location>
        <begin position="1"/>
        <end position="27"/>
    </location>
</feature>
<evidence type="ECO:0000256" key="2">
    <source>
        <dbReference type="ARBA" id="ARBA00007843"/>
    </source>
</evidence>
<comment type="subcellular location">
    <subcellularLocation>
        <location evidence="1">Cell membrane</location>
        <topology evidence="1">Lipid-anchor</topology>
        <topology evidence="1">GPI-anchor</topology>
    </subcellularLocation>
</comment>
<evidence type="ECO:0000313" key="13">
    <source>
        <dbReference type="EMBL" id="CAH9072951.1"/>
    </source>
</evidence>
<evidence type="ECO:0000256" key="8">
    <source>
        <dbReference type="ARBA" id="ARBA00023180"/>
    </source>
</evidence>
<comment type="caution">
    <text evidence="13">The sequence shown here is derived from an EMBL/GenBank/DDBJ whole genome shotgun (WGS) entry which is preliminary data.</text>
</comment>
<protein>
    <recommendedName>
        <fullName evidence="12">FAS1 domain-containing protein</fullName>
    </recommendedName>
</protein>
<dbReference type="Proteomes" id="UP001152484">
    <property type="component" value="Unassembled WGS sequence"/>
</dbReference>
<comment type="similarity">
    <text evidence="2">Belongs to the fasciclin-like AGP family.</text>
</comment>
<dbReference type="SUPFAM" id="SSF82153">
    <property type="entry name" value="FAS1 domain"/>
    <property type="match status" value="1"/>
</dbReference>
<feature type="region of interest" description="Disordered" evidence="10">
    <location>
        <begin position="194"/>
        <end position="224"/>
    </location>
</feature>
<dbReference type="Gene3D" id="2.30.180.10">
    <property type="entry name" value="FAS1 domain"/>
    <property type="match status" value="1"/>
</dbReference>
<name>A0A9P0YRS6_CUSEU</name>
<keyword evidence="6" id="KW-0654">Proteoglycan</keyword>
<feature type="domain" description="FAS1" evidence="12">
    <location>
        <begin position="38"/>
        <end position="181"/>
    </location>
</feature>
<dbReference type="PANTHER" id="PTHR32077">
    <property type="entry name" value="FASCICLIN-LIKE ARABINOGALACTAN PROTEIN"/>
    <property type="match status" value="1"/>
</dbReference>
<evidence type="ECO:0000256" key="7">
    <source>
        <dbReference type="ARBA" id="ARBA00023136"/>
    </source>
</evidence>
<dbReference type="GO" id="GO:0005886">
    <property type="term" value="C:plasma membrane"/>
    <property type="evidence" value="ECO:0007669"/>
    <property type="project" value="UniProtKB-SubCell"/>
</dbReference>
<sequence length="250" mass="25734">MKSFVVSIPFFLVALLLCCYTINIVQAQAASGPAPAGPTNITAILEKAGQYTTFIRLLKTTQVGDQINNQLNTTNQGLTVFAPTDNAFLGLKPGTLNSLTDQEKVELVQFHVVSSFYTIPLFQTASNPLRTQAGNSVGSFPLNVTSAGNQVNVTTGVVNSTVANTIYTDGQLAVYQVDTVLLPIGLFGTPAPAAAPAPKGPNKSKKKPKAAADGPVAGGDASPTDTSAAVGVHGMVGSVLGVAASIVFML</sequence>
<evidence type="ECO:0000256" key="6">
    <source>
        <dbReference type="ARBA" id="ARBA00022974"/>
    </source>
</evidence>
<keyword evidence="4" id="KW-0336">GPI-anchor</keyword>
<gene>
    <name evidence="13" type="ORF">CEURO_LOCUS4590</name>
</gene>
<dbReference type="InterPro" id="IPR000782">
    <property type="entry name" value="FAS1_domain"/>
</dbReference>
<dbReference type="GO" id="GO:0098552">
    <property type="term" value="C:side of membrane"/>
    <property type="evidence" value="ECO:0007669"/>
    <property type="project" value="UniProtKB-KW"/>
</dbReference>
<dbReference type="FunFam" id="2.30.180.10:FF:000006">
    <property type="entry name" value="Fasciclin-like arabinogalactan protein 11"/>
    <property type="match status" value="1"/>
</dbReference>
<proteinExistence type="inferred from homology"/>
<dbReference type="PROSITE" id="PS50213">
    <property type="entry name" value="FAS1"/>
    <property type="match status" value="1"/>
</dbReference>
<accession>A0A9P0YRS6</accession>
<keyword evidence="5 11" id="KW-0732">Signal</keyword>
<keyword evidence="14" id="KW-1185">Reference proteome</keyword>
<dbReference type="AlphaFoldDB" id="A0A9P0YRS6"/>
<dbReference type="Pfam" id="PF02469">
    <property type="entry name" value="Fasciclin"/>
    <property type="match status" value="1"/>
</dbReference>
<keyword evidence="3" id="KW-1003">Cell membrane</keyword>